<dbReference type="Proteomes" id="UP000298030">
    <property type="component" value="Unassembled WGS sequence"/>
</dbReference>
<keyword evidence="3" id="KW-1185">Reference proteome</keyword>
<reference evidence="2 3" key="1">
    <citation type="journal article" date="2019" name="Nat. Ecol. Evol.">
        <title>Megaphylogeny resolves global patterns of mushroom evolution.</title>
        <authorList>
            <person name="Varga T."/>
            <person name="Krizsan K."/>
            <person name="Foldi C."/>
            <person name="Dima B."/>
            <person name="Sanchez-Garcia M."/>
            <person name="Sanchez-Ramirez S."/>
            <person name="Szollosi G.J."/>
            <person name="Szarkandi J.G."/>
            <person name="Papp V."/>
            <person name="Albert L."/>
            <person name="Andreopoulos W."/>
            <person name="Angelini C."/>
            <person name="Antonin V."/>
            <person name="Barry K.W."/>
            <person name="Bougher N.L."/>
            <person name="Buchanan P."/>
            <person name="Buyck B."/>
            <person name="Bense V."/>
            <person name="Catcheside P."/>
            <person name="Chovatia M."/>
            <person name="Cooper J."/>
            <person name="Damon W."/>
            <person name="Desjardin D."/>
            <person name="Finy P."/>
            <person name="Geml J."/>
            <person name="Haridas S."/>
            <person name="Hughes K."/>
            <person name="Justo A."/>
            <person name="Karasinski D."/>
            <person name="Kautmanova I."/>
            <person name="Kiss B."/>
            <person name="Kocsube S."/>
            <person name="Kotiranta H."/>
            <person name="LaButti K.M."/>
            <person name="Lechner B.E."/>
            <person name="Liimatainen K."/>
            <person name="Lipzen A."/>
            <person name="Lukacs Z."/>
            <person name="Mihaltcheva S."/>
            <person name="Morgado L.N."/>
            <person name="Niskanen T."/>
            <person name="Noordeloos M.E."/>
            <person name="Ohm R.A."/>
            <person name="Ortiz-Santana B."/>
            <person name="Ovrebo C."/>
            <person name="Racz N."/>
            <person name="Riley R."/>
            <person name="Savchenko A."/>
            <person name="Shiryaev A."/>
            <person name="Soop K."/>
            <person name="Spirin V."/>
            <person name="Szebenyi C."/>
            <person name="Tomsovsky M."/>
            <person name="Tulloss R.E."/>
            <person name="Uehling J."/>
            <person name="Grigoriev I.V."/>
            <person name="Vagvolgyi C."/>
            <person name="Papp T."/>
            <person name="Martin F.M."/>
            <person name="Miettinen O."/>
            <person name="Hibbett D.S."/>
            <person name="Nagy L.G."/>
        </authorList>
    </citation>
    <scope>NUCLEOTIDE SEQUENCE [LARGE SCALE GENOMIC DNA]</scope>
    <source>
        <strain evidence="2 3">FP101781</strain>
    </source>
</reference>
<dbReference type="EMBL" id="QPFP01000074">
    <property type="protein sequence ID" value="TEB23773.1"/>
    <property type="molecule type" value="Genomic_DNA"/>
</dbReference>
<name>A0A4Y7SPG7_COPMI</name>
<feature type="compositionally biased region" description="Polar residues" evidence="1">
    <location>
        <begin position="184"/>
        <end position="196"/>
    </location>
</feature>
<evidence type="ECO:0000313" key="2">
    <source>
        <dbReference type="EMBL" id="TEB23773.1"/>
    </source>
</evidence>
<evidence type="ECO:0000313" key="3">
    <source>
        <dbReference type="Proteomes" id="UP000298030"/>
    </source>
</evidence>
<proteinExistence type="predicted"/>
<feature type="region of interest" description="Disordered" evidence="1">
    <location>
        <begin position="1"/>
        <end position="24"/>
    </location>
</feature>
<dbReference type="AlphaFoldDB" id="A0A4Y7SPG7"/>
<evidence type="ECO:0000256" key="1">
    <source>
        <dbReference type="SAM" id="MobiDB-lite"/>
    </source>
</evidence>
<accession>A0A4Y7SPG7</accession>
<feature type="region of interest" description="Disordered" evidence="1">
    <location>
        <begin position="173"/>
        <end position="196"/>
    </location>
</feature>
<protein>
    <submittedName>
        <fullName evidence="2">Uncharacterized protein</fullName>
    </submittedName>
</protein>
<gene>
    <name evidence="2" type="ORF">FA13DRAFT_1715159</name>
</gene>
<feature type="compositionally biased region" description="Polar residues" evidence="1">
    <location>
        <begin position="8"/>
        <end position="21"/>
    </location>
</feature>
<comment type="caution">
    <text evidence="2">The sequence shown here is derived from an EMBL/GenBank/DDBJ whole genome shotgun (WGS) entry which is preliminary data.</text>
</comment>
<organism evidence="2 3">
    <name type="scientific">Coprinellus micaceus</name>
    <name type="common">Glistening ink-cap mushroom</name>
    <name type="synonym">Coprinus micaceus</name>
    <dbReference type="NCBI Taxonomy" id="71717"/>
    <lineage>
        <taxon>Eukaryota</taxon>
        <taxon>Fungi</taxon>
        <taxon>Dikarya</taxon>
        <taxon>Basidiomycota</taxon>
        <taxon>Agaricomycotina</taxon>
        <taxon>Agaricomycetes</taxon>
        <taxon>Agaricomycetidae</taxon>
        <taxon>Agaricales</taxon>
        <taxon>Agaricineae</taxon>
        <taxon>Psathyrellaceae</taxon>
        <taxon>Coprinellus</taxon>
    </lineage>
</organism>
<sequence>MTFEVNPSAGTSHIPPTSHCSSPKEGAVQIDALGIEIRGAKDPIPGITSSKPSKLRRAASDICGVPTIGHPTSAGVGGLCDATAITVGDDEGLVERRIFGIGEDFQGLPTFGGNLISQLLTLHEGRSLYGPDEGVHTLPVDGGINSLLRNLPLRLGNSAKGYSTLKGPRWKVGAMEAPKGPQGGNQTWKTSNANRQ</sequence>